<protein>
    <submittedName>
        <fullName evidence="2">PAP2 superfamily protein</fullName>
    </submittedName>
</protein>
<dbReference type="Proteomes" id="UP000239706">
    <property type="component" value="Unassembled WGS sequence"/>
</dbReference>
<dbReference type="OrthoDB" id="9790723at2"/>
<name>A0A2T0B1E0_9CLOT</name>
<dbReference type="RefSeq" id="WP_106064479.1">
    <property type="nucleotide sequence ID" value="NZ_PVXO01000066.1"/>
</dbReference>
<feature type="transmembrane region" description="Helical" evidence="1">
    <location>
        <begin position="77"/>
        <end position="98"/>
    </location>
</feature>
<accession>A0A2T0B1E0</accession>
<keyword evidence="3" id="KW-1185">Reference proteome</keyword>
<dbReference type="EMBL" id="PVXO01000066">
    <property type="protein sequence ID" value="PRR77267.1"/>
    <property type="molecule type" value="Genomic_DNA"/>
</dbReference>
<feature type="transmembrane region" description="Helical" evidence="1">
    <location>
        <begin position="9"/>
        <end position="27"/>
    </location>
</feature>
<evidence type="ECO:0000313" key="3">
    <source>
        <dbReference type="Proteomes" id="UP000239706"/>
    </source>
</evidence>
<sequence length="209" mass="24446">MERVKSNSNHLLALLSIPIINVCYQLLNNNHRGVFTIITGIDRNIPFIKAFIIPYLLWYPYVFLVLMYLCMNDLNTYYKTIISIDIGLVVCYVAYFFFQTTVPRPELYGNDLLIKLTELVYRFDKPFNCFPSIHVLTCYLVIKGINFQNNHNILSKFLVYSISIIIILSTLFVKQHVIMDLISAIVIGELIFHMVDKFLWKSLFIVDIE</sequence>
<dbReference type="AlphaFoldDB" id="A0A2T0B1E0"/>
<comment type="caution">
    <text evidence="2">The sequence shown here is derived from an EMBL/GenBank/DDBJ whole genome shotgun (WGS) entry which is preliminary data.</text>
</comment>
<feature type="transmembrane region" description="Helical" evidence="1">
    <location>
        <begin position="47"/>
        <end position="70"/>
    </location>
</feature>
<keyword evidence="1" id="KW-1133">Transmembrane helix</keyword>
<organism evidence="2 3">
    <name type="scientific">Clostridium liquoris</name>
    <dbReference type="NCBI Taxonomy" id="1289519"/>
    <lineage>
        <taxon>Bacteria</taxon>
        <taxon>Bacillati</taxon>
        <taxon>Bacillota</taxon>
        <taxon>Clostridia</taxon>
        <taxon>Eubacteriales</taxon>
        <taxon>Clostridiaceae</taxon>
        <taxon>Clostridium</taxon>
    </lineage>
</organism>
<keyword evidence="1" id="KW-0472">Membrane</keyword>
<keyword evidence="1" id="KW-0812">Transmembrane</keyword>
<evidence type="ECO:0000256" key="1">
    <source>
        <dbReference type="SAM" id="Phobius"/>
    </source>
</evidence>
<feature type="transmembrane region" description="Helical" evidence="1">
    <location>
        <begin position="154"/>
        <end position="172"/>
    </location>
</feature>
<reference evidence="2 3" key="1">
    <citation type="submission" date="2018-03" db="EMBL/GenBank/DDBJ databases">
        <title>Genome sequence of Clostridium liquoris DSM 100320.</title>
        <authorList>
            <person name="Poehlein A."/>
            <person name="Daniel R."/>
        </authorList>
    </citation>
    <scope>NUCLEOTIDE SEQUENCE [LARGE SCALE GENOMIC DNA]</scope>
    <source>
        <strain evidence="2 3">DSM 100320</strain>
    </source>
</reference>
<gene>
    <name evidence="2" type="ORF">CLLI_24370</name>
</gene>
<evidence type="ECO:0000313" key="2">
    <source>
        <dbReference type="EMBL" id="PRR77267.1"/>
    </source>
</evidence>
<proteinExistence type="predicted"/>